<proteinExistence type="inferred from homology"/>
<dbReference type="GO" id="GO:0004252">
    <property type="term" value="F:serine-type endopeptidase activity"/>
    <property type="evidence" value="ECO:0007669"/>
    <property type="project" value="InterPro"/>
</dbReference>
<reference evidence="4 5" key="2">
    <citation type="submission" date="2020-03" db="EMBL/GenBank/DDBJ databases">
        <authorList>
            <person name="Ichikawa N."/>
            <person name="Kimura A."/>
            <person name="Kitahashi Y."/>
            <person name="Uohara A."/>
        </authorList>
    </citation>
    <scope>NUCLEOTIDE SEQUENCE [LARGE SCALE GENOMIC DNA]</scope>
    <source>
        <strain evidence="4 5">NBRC 107702</strain>
    </source>
</reference>
<name>A0A6F8Y6N0_9ACTN</name>
<evidence type="ECO:0000256" key="1">
    <source>
        <dbReference type="ARBA" id="ARBA00007039"/>
    </source>
</evidence>
<keyword evidence="4" id="KW-0645">Protease</keyword>
<dbReference type="SUPFAM" id="SSF52096">
    <property type="entry name" value="ClpP/crotonase"/>
    <property type="match status" value="1"/>
</dbReference>
<evidence type="ECO:0000313" key="5">
    <source>
        <dbReference type="Proteomes" id="UP000502508"/>
    </source>
</evidence>
<sequence>MELRHDPLRPWRPPVGPGSPGQPPLPPELGGGEGVPPWLQERLFEQRMVVLTGPLNDDAATRAAAALMTLDALGSEPVRLQLATPDGDLAAAFGLIDVIDSMAAPVHAVVTSLAGGAAVGLLAATARRLAYRHARIRLSEPRAAAVSGTADEVAAAAGQYLRELEELAVRMATATGQPRSRIEDDLSAGRVLTAEQAMEYGLLDEIIGGQPSGGAGQTSG</sequence>
<dbReference type="EMBL" id="AP022870">
    <property type="protein sequence ID" value="BCB81772.1"/>
    <property type="molecule type" value="Genomic_DNA"/>
</dbReference>
<dbReference type="PANTHER" id="PTHR10381:SF11">
    <property type="entry name" value="ATP-DEPENDENT CLP PROTEASE PROTEOLYTIC SUBUNIT, MITOCHONDRIAL"/>
    <property type="match status" value="1"/>
</dbReference>
<comment type="similarity">
    <text evidence="1 2">Belongs to the peptidase S14 family.</text>
</comment>
<feature type="compositionally biased region" description="Pro residues" evidence="3">
    <location>
        <begin position="10"/>
        <end position="27"/>
    </location>
</feature>
<dbReference type="Gene3D" id="3.90.226.10">
    <property type="entry name" value="2-enoyl-CoA Hydratase, Chain A, domain 1"/>
    <property type="match status" value="1"/>
</dbReference>
<dbReference type="RefSeq" id="WP_173041521.1">
    <property type="nucleotide sequence ID" value="NZ_AP022870.1"/>
</dbReference>
<reference evidence="4 5" key="1">
    <citation type="submission" date="2020-03" db="EMBL/GenBank/DDBJ databases">
        <title>Whole genome shotgun sequence of Phytohabitans flavus NBRC 107702.</title>
        <authorList>
            <person name="Komaki H."/>
            <person name="Tamura T."/>
        </authorList>
    </citation>
    <scope>NUCLEOTIDE SEQUENCE [LARGE SCALE GENOMIC DNA]</scope>
    <source>
        <strain evidence="4 5">NBRC 107702</strain>
    </source>
</reference>
<dbReference type="Pfam" id="PF00574">
    <property type="entry name" value="CLP_protease"/>
    <property type="match status" value="1"/>
</dbReference>
<dbReference type="PRINTS" id="PR00127">
    <property type="entry name" value="CLPPROTEASEP"/>
</dbReference>
<keyword evidence="4" id="KW-0378">Hydrolase</keyword>
<protein>
    <recommendedName>
        <fullName evidence="2">ATP-dependent Clp protease proteolytic subunit</fullName>
    </recommendedName>
</protein>
<dbReference type="InterPro" id="IPR023562">
    <property type="entry name" value="ClpP/TepA"/>
</dbReference>
<evidence type="ECO:0000256" key="3">
    <source>
        <dbReference type="SAM" id="MobiDB-lite"/>
    </source>
</evidence>
<evidence type="ECO:0000313" key="4">
    <source>
        <dbReference type="EMBL" id="BCB81772.1"/>
    </source>
</evidence>
<organism evidence="4 5">
    <name type="scientific">Phytohabitans flavus</name>
    <dbReference type="NCBI Taxonomy" id="1076124"/>
    <lineage>
        <taxon>Bacteria</taxon>
        <taxon>Bacillati</taxon>
        <taxon>Actinomycetota</taxon>
        <taxon>Actinomycetes</taxon>
        <taxon>Micromonosporales</taxon>
        <taxon>Micromonosporaceae</taxon>
    </lineage>
</organism>
<dbReference type="InterPro" id="IPR001907">
    <property type="entry name" value="ClpP"/>
</dbReference>
<evidence type="ECO:0000256" key="2">
    <source>
        <dbReference type="RuleBase" id="RU003567"/>
    </source>
</evidence>
<dbReference type="GO" id="GO:0051117">
    <property type="term" value="F:ATPase binding"/>
    <property type="evidence" value="ECO:0007669"/>
    <property type="project" value="TreeGrafter"/>
</dbReference>
<dbReference type="CDD" id="cd07017">
    <property type="entry name" value="S14_ClpP_2"/>
    <property type="match status" value="1"/>
</dbReference>
<accession>A0A6F8Y6N0</accession>
<dbReference type="GO" id="GO:0004176">
    <property type="term" value="F:ATP-dependent peptidase activity"/>
    <property type="evidence" value="ECO:0007669"/>
    <property type="project" value="InterPro"/>
</dbReference>
<gene>
    <name evidence="4" type="primary">clpP_2</name>
    <name evidence="4" type="ORF">Pflav_081820</name>
</gene>
<dbReference type="InterPro" id="IPR029045">
    <property type="entry name" value="ClpP/crotonase-like_dom_sf"/>
</dbReference>
<feature type="region of interest" description="Disordered" evidence="3">
    <location>
        <begin position="1"/>
        <end position="34"/>
    </location>
</feature>
<dbReference type="GO" id="GO:0009368">
    <property type="term" value="C:endopeptidase Clp complex"/>
    <property type="evidence" value="ECO:0007669"/>
    <property type="project" value="TreeGrafter"/>
</dbReference>
<dbReference type="AlphaFoldDB" id="A0A6F8Y6N0"/>
<dbReference type="Proteomes" id="UP000502508">
    <property type="component" value="Chromosome"/>
</dbReference>
<dbReference type="GO" id="GO:0006515">
    <property type="term" value="P:protein quality control for misfolded or incompletely synthesized proteins"/>
    <property type="evidence" value="ECO:0007669"/>
    <property type="project" value="TreeGrafter"/>
</dbReference>
<dbReference type="KEGG" id="pfla:Pflav_081820"/>
<keyword evidence="5" id="KW-1185">Reference proteome</keyword>
<dbReference type="PANTHER" id="PTHR10381">
    <property type="entry name" value="ATP-DEPENDENT CLP PROTEASE PROTEOLYTIC SUBUNIT"/>
    <property type="match status" value="1"/>
</dbReference>